<dbReference type="Pfam" id="PF13676">
    <property type="entry name" value="TIR_2"/>
    <property type="match status" value="1"/>
</dbReference>
<dbReference type="PROSITE" id="PS50104">
    <property type="entry name" value="TIR"/>
    <property type="match status" value="1"/>
</dbReference>
<sequence length="227" mass="25023">MGHDVFVSYSQPDREAACALVQRLEARSIRVWIAPRDVSPAADWAAEIIDAIACARLMVLVFSGSSNDSGQVRREVERAVHKQVPILPFRIEDVLPSKSLEYFLSTQHWMDAFPSPVEPHIDRLCDYLDTALGVHAPHDVSPEHQPMRGLGPVDTARPGGGIDAAHLRLLETELARRIGPVAGHLVRRAAQGSGDLDALARCLASEIDGEQERRIFLEACWRIGKGK</sequence>
<dbReference type="SUPFAM" id="SSF52200">
    <property type="entry name" value="Toll/Interleukin receptor TIR domain"/>
    <property type="match status" value="1"/>
</dbReference>
<dbReference type="Gene3D" id="3.40.50.10140">
    <property type="entry name" value="Toll/interleukin-1 receptor homology (TIR) domain"/>
    <property type="match status" value="1"/>
</dbReference>
<evidence type="ECO:0000313" key="2">
    <source>
        <dbReference type="EMBL" id="QNK02797.1"/>
    </source>
</evidence>
<dbReference type="RefSeq" id="WP_187058227.1">
    <property type="nucleotide sequence ID" value="NZ_CP060412.1"/>
</dbReference>
<feature type="domain" description="TIR" evidence="1">
    <location>
        <begin position="1"/>
        <end position="136"/>
    </location>
</feature>
<gene>
    <name evidence="2" type="ORF">H8F01_06635</name>
</gene>
<dbReference type="AlphaFoldDB" id="A0A7G8Q7N9"/>
<dbReference type="GO" id="GO:0007165">
    <property type="term" value="P:signal transduction"/>
    <property type="evidence" value="ECO:0007669"/>
    <property type="project" value="InterPro"/>
</dbReference>
<name>A0A7G8Q7N9_9GAMM</name>
<dbReference type="InterPro" id="IPR000157">
    <property type="entry name" value="TIR_dom"/>
</dbReference>
<dbReference type="EMBL" id="CP060412">
    <property type="protein sequence ID" value="QNK02797.1"/>
    <property type="molecule type" value="Genomic_DNA"/>
</dbReference>
<dbReference type="Proteomes" id="UP000515873">
    <property type="component" value="Chromosome"/>
</dbReference>
<evidence type="ECO:0000313" key="3">
    <source>
        <dbReference type="Proteomes" id="UP000515873"/>
    </source>
</evidence>
<protein>
    <submittedName>
        <fullName evidence="2">Toll/interleukin-1 receptor domain-containing protein</fullName>
    </submittedName>
</protein>
<accession>A0A7G8Q7N9</accession>
<keyword evidence="2" id="KW-0675">Receptor</keyword>
<proteinExistence type="predicted"/>
<dbReference type="KEGG" id="dtl:H8F01_06635"/>
<dbReference type="InterPro" id="IPR058395">
    <property type="entry name" value="DUF8082"/>
</dbReference>
<evidence type="ECO:0000259" key="1">
    <source>
        <dbReference type="PROSITE" id="PS50104"/>
    </source>
</evidence>
<dbReference type="Pfam" id="PF26309">
    <property type="entry name" value="DUF8082"/>
    <property type="match status" value="1"/>
</dbReference>
<organism evidence="2 3">
    <name type="scientific">Dyella telluris</name>
    <dbReference type="NCBI Taxonomy" id="2763498"/>
    <lineage>
        <taxon>Bacteria</taxon>
        <taxon>Pseudomonadati</taxon>
        <taxon>Pseudomonadota</taxon>
        <taxon>Gammaproteobacteria</taxon>
        <taxon>Lysobacterales</taxon>
        <taxon>Rhodanobacteraceae</taxon>
        <taxon>Dyella</taxon>
    </lineage>
</organism>
<keyword evidence="3" id="KW-1185">Reference proteome</keyword>
<dbReference type="InterPro" id="IPR035897">
    <property type="entry name" value="Toll_tir_struct_dom_sf"/>
</dbReference>
<reference evidence="2 3" key="1">
    <citation type="submission" date="2020-08" db="EMBL/GenBank/DDBJ databases">
        <title>Dyella sp. G9 isolated from forest soil.</title>
        <authorList>
            <person name="Fu J."/>
            <person name="Qiu L."/>
        </authorList>
    </citation>
    <scope>NUCLEOTIDE SEQUENCE [LARGE SCALE GENOMIC DNA]</scope>
    <source>
        <strain evidence="2 3">G9</strain>
    </source>
</reference>